<reference evidence="2 3" key="1">
    <citation type="journal article" date="2015" name="Nature">
        <title>rRNA introns, odd ribosomes, and small enigmatic genomes across a large radiation of phyla.</title>
        <authorList>
            <person name="Brown C.T."/>
            <person name="Hug L.A."/>
            <person name="Thomas B.C."/>
            <person name="Sharon I."/>
            <person name="Castelle C.J."/>
            <person name="Singh A."/>
            <person name="Wilkins M.J."/>
            <person name="Williams K.H."/>
            <person name="Banfield J.F."/>
        </authorList>
    </citation>
    <scope>NUCLEOTIDE SEQUENCE [LARGE SCALE GENOMIC DNA]</scope>
</reference>
<dbReference type="Proteomes" id="UP000034137">
    <property type="component" value="Unassembled WGS sequence"/>
</dbReference>
<dbReference type="AlphaFoldDB" id="A0A0G0Q0B6"/>
<sequence>MNVNIIYKLLEPDFVKELFNQEILTKYPNFKKIKKILITKIKNNVWHTTYHVVFKYETTFEDNEGKLTRMPIYCSAHSSEPRKNVYEVLDFLWKQDFGKGNLSIPHPLFYSKEFNATFYRGVKGETLYYFIKEKDFSEIEAILPKAAAWFAKLHRLSTENARNFNYENSRISTVFPGKENVLMGIVNTYPEYAEIYKQFYKIFISNEESFLNSTEKRWLVHGDAHPENIIKMSKRKLAVIDFTDLSLSDFARDLGTFLQQLEYMSNRKIEDLEYTEKLKKIFLENYFKLSKIKQDESLNKRIENYYNWTAVRTANYFLMKHDPQPERAKPLIKQVCKNLGLKVGDF</sequence>
<proteinExistence type="predicted"/>
<dbReference type="Gene3D" id="3.90.1200.10">
    <property type="match status" value="1"/>
</dbReference>
<feature type="domain" description="Aminoglycoside phosphotransferase" evidence="1">
    <location>
        <begin position="77"/>
        <end position="258"/>
    </location>
</feature>
<name>A0A0G0Q0B6_9BACT</name>
<gene>
    <name evidence="2" type="ORF">UT64_C0003G0015</name>
</gene>
<evidence type="ECO:0000259" key="1">
    <source>
        <dbReference type="Pfam" id="PF01636"/>
    </source>
</evidence>
<comment type="caution">
    <text evidence="2">The sequence shown here is derived from an EMBL/GenBank/DDBJ whole genome shotgun (WGS) entry which is preliminary data.</text>
</comment>
<evidence type="ECO:0000313" key="2">
    <source>
        <dbReference type="EMBL" id="KKR33794.1"/>
    </source>
</evidence>
<dbReference type="SUPFAM" id="SSF56112">
    <property type="entry name" value="Protein kinase-like (PK-like)"/>
    <property type="match status" value="1"/>
</dbReference>
<accession>A0A0G0Q0B6</accession>
<dbReference type="InterPro" id="IPR011009">
    <property type="entry name" value="Kinase-like_dom_sf"/>
</dbReference>
<protein>
    <recommendedName>
        <fullName evidence="1">Aminoglycoside phosphotransferase domain-containing protein</fullName>
    </recommendedName>
</protein>
<dbReference type="Pfam" id="PF01636">
    <property type="entry name" value="APH"/>
    <property type="match status" value="1"/>
</dbReference>
<evidence type="ECO:0000313" key="3">
    <source>
        <dbReference type="Proteomes" id="UP000034137"/>
    </source>
</evidence>
<dbReference type="EMBL" id="LBXO01000003">
    <property type="protein sequence ID" value="KKR33794.1"/>
    <property type="molecule type" value="Genomic_DNA"/>
</dbReference>
<dbReference type="InterPro" id="IPR002575">
    <property type="entry name" value="Aminoglycoside_PTrfase"/>
</dbReference>
<organism evidence="2 3">
    <name type="scientific">Candidatus Falkowbacteria bacterium GW2011_GWF2_39_8</name>
    <dbReference type="NCBI Taxonomy" id="1618642"/>
    <lineage>
        <taxon>Bacteria</taxon>
        <taxon>Candidatus Falkowiibacteriota</taxon>
    </lineage>
</organism>